<dbReference type="PANTHER" id="PTHR43611">
    <property type="entry name" value="ALPHA-D-GLUCOSE 1-PHOSPHATE PHOSPHATASE"/>
    <property type="match status" value="1"/>
</dbReference>
<dbReference type="InterPro" id="IPR036412">
    <property type="entry name" value="HAD-like_sf"/>
</dbReference>
<dbReference type="SUPFAM" id="SSF56784">
    <property type="entry name" value="HAD-like"/>
    <property type="match status" value="1"/>
</dbReference>
<dbReference type="InterPro" id="IPR006439">
    <property type="entry name" value="HAD-SF_hydro_IA"/>
</dbReference>
<dbReference type="InterPro" id="IPR023214">
    <property type="entry name" value="HAD_sf"/>
</dbReference>
<proteinExistence type="predicted"/>
<dbReference type="Proteomes" id="UP000176952">
    <property type="component" value="Unassembled WGS sequence"/>
</dbReference>
<dbReference type="Gene3D" id="1.10.150.240">
    <property type="entry name" value="Putative phosphatase, domain 2"/>
    <property type="match status" value="1"/>
</dbReference>
<dbReference type="AlphaFoldDB" id="A0A1G2B8F2"/>
<dbReference type="EMBL" id="MHKD01000013">
    <property type="protein sequence ID" value="OGY84540.1"/>
    <property type="molecule type" value="Genomic_DNA"/>
</dbReference>
<dbReference type="PRINTS" id="PR00413">
    <property type="entry name" value="HADHALOGNASE"/>
</dbReference>
<dbReference type="PANTHER" id="PTHR43611:SF3">
    <property type="entry name" value="FLAVIN MONONUCLEOTIDE HYDROLASE 1, CHLOROPLATIC"/>
    <property type="match status" value="1"/>
</dbReference>
<accession>A0A1G2B8F2</accession>
<protein>
    <submittedName>
        <fullName evidence="1">Uncharacterized protein</fullName>
    </submittedName>
</protein>
<dbReference type="Gene3D" id="3.40.50.1000">
    <property type="entry name" value="HAD superfamily/HAD-like"/>
    <property type="match status" value="1"/>
</dbReference>
<sequence>MTQNNLLQIKTLIFDLGGVYFTDGAATAIKSIAATYSLTEAQVTEVIKGDLGTQYRIGAITPDEFWQRATAAWNITAPTAEIAAIWLQAYVPIPATIALIDRLQTAGYELLFLSDNAPDRIDYLEKTYHFLQHFQDGVFSHIAGVRKPDPKMYQLVLQKTTTPAAQCLFIDDKPAMLEPARKLGMHVIHFTGPEQLEKDLQSLGLKF</sequence>
<organism evidence="1 2">
    <name type="scientific">Candidatus Kerfeldbacteria bacterium RIFCSPHIGHO2_12_FULL_48_17</name>
    <dbReference type="NCBI Taxonomy" id="1798542"/>
    <lineage>
        <taxon>Bacteria</taxon>
        <taxon>Candidatus Kerfeldiibacteriota</taxon>
    </lineage>
</organism>
<dbReference type="CDD" id="cd02603">
    <property type="entry name" value="HAD_sEH-N_like"/>
    <property type="match status" value="1"/>
</dbReference>
<evidence type="ECO:0000313" key="2">
    <source>
        <dbReference type="Proteomes" id="UP000176952"/>
    </source>
</evidence>
<dbReference type="SFLD" id="SFLDG01129">
    <property type="entry name" value="C1.5:_HAD__Beta-PGM__Phosphata"/>
    <property type="match status" value="1"/>
</dbReference>
<comment type="caution">
    <text evidence="1">The sequence shown here is derived from an EMBL/GenBank/DDBJ whole genome shotgun (WGS) entry which is preliminary data.</text>
</comment>
<evidence type="ECO:0000313" key="1">
    <source>
        <dbReference type="EMBL" id="OGY84540.1"/>
    </source>
</evidence>
<dbReference type="Pfam" id="PF00702">
    <property type="entry name" value="Hydrolase"/>
    <property type="match status" value="1"/>
</dbReference>
<dbReference type="SFLD" id="SFLDS00003">
    <property type="entry name" value="Haloacid_Dehalogenase"/>
    <property type="match status" value="1"/>
</dbReference>
<dbReference type="STRING" id="1798542.A3F54_05540"/>
<gene>
    <name evidence="1" type="ORF">A3F54_05540</name>
</gene>
<reference evidence="1 2" key="1">
    <citation type="journal article" date="2016" name="Nat. Commun.">
        <title>Thousands of microbial genomes shed light on interconnected biogeochemical processes in an aquifer system.</title>
        <authorList>
            <person name="Anantharaman K."/>
            <person name="Brown C.T."/>
            <person name="Hug L.A."/>
            <person name="Sharon I."/>
            <person name="Castelle C.J."/>
            <person name="Probst A.J."/>
            <person name="Thomas B.C."/>
            <person name="Singh A."/>
            <person name="Wilkins M.J."/>
            <person name="Karaoz U."/>
            <person name="Brodie E.L."/>
            <person name="Williams K.H."/>
            <person name="Hubbard S.S."/>
            <person name="Banfield J.F."/>
        </authorList>
    </citation>
    <scope>NUCLEOTIDE SEQUENCE [LARGE SCALE GENOMIC DNA]</scope>
</reference>
<dbReference type="NCBIfam" id="TIGR01509">
    <property type="entry name" value="HAD-SF-IA-v3"/>
    <property type="match status" value="1"/>
</dbReference>
<dbReference type="InterPro" id="IPR023198">
    <property type="entry name" value="PGP-like_dom2"/>
</dbReference>
<name>A0A1G2B8F2_9BACT</name>